<protein>
    <submittedName>
        <fullName evidence="12">Beta-2 adrenergic receptor</fullName>
    </submittedName>
</protein>
<evidence type="ECO:0000256" key="10">
    <source>
        <dbReference type="SAM" id="Phobius"/>
    </source>
</evidence>
<keyword evidence="6 10" id="KW-0472">Membrane</keyword>
<dbReference type="InterPro" id="IPR050569">
    <property type="entry name" value="TAAR"/>
</dbReference>
<feature type="transmembrane region" description="Helical" evidence="10">
    <location>
        <begin position="526"/>
        <end position="547"/>
    </location>
</feature>
<comment type="similarity">
    <text evidence="9">Belongs to the G-protein coupled receptor 1 family.</text>
</comment>
<dbReference type="EMBL" id="JARQWQ010000012">
    <property type="protein sequence ID" value="KAK2568211.1"/>
    <property type="molecule type" value="Genomic_DNA"/>
</dbReference>
<evidence type="ECO:0000259" key="11">
    <source>
        <dbReference type="PROSITE" id="PS50262"/>
    </source>
</evidence>
<dbReference type="GO" id="GO:0005886">
    <property type="term" value="C:plasma membrane"/>
    <property type="evidence" value="ECO:0007669"/>
    <property type="project" value="UniProtKB-SubCell"/>
</dbReference>
<accession>A0AAD9QVL7</accession>
<evidence type="ECO:0000256" key="9">
    <source>
        <dbReference type="RuleBase" id="RU000688"/>
    </source>
</evidence>
<dbReference type="PROSITE" id="PS50262">
    <property type="entry name" value="G_PROTEIN_RECEP_F1_2"/>
    <property type="match status" value="2"/>
</dbReference>
<feature type="domain" description="G-protein coupled receptors family 1 profile" evidence="11">
    <location>
        <begin position="1"/>
        <end position="234"/>
    </location>
</feature>
<dbReference type="Pfam" id="PF00001">
    <property type="entry name" value="7tm_1"/>
    <property type="match status" value="2"/>
</dbReference>
<feature type="transmembrane region" description="Helical" evidence="10">
    <location>
        <begin position="124"/>
        <end position="144"/>
    </location>
</feature>
<dbReference type="AlphaFoldDB" id="A0AAD9QVL7"/>
<feature type="transmembrane region" description="Helical" evidence="10">
    <location>
        <begin position="571"/>
        <end position="600"/>
    </location>
</feature>
<feature type="domain" description="G-protein coupled receptors family 1 profile" evidence="11">
    <location>
        <begin position="430"/>
        <end position="681"/>
    </location>
</feature>
<dbReference type="GO" id="GO:0004930">
    <property type="term" value="F:G protein-coupled receptor activity"/>
    <property type="evidence" value="ECO:0007669"/>
    <property type="project" value="UniProtKB-KW"/>
</dbReference>
<feature type="transmembrane region" description="Helical" evidence="10">
    <location>
        <begin position="487"/>
        <end position="505"/>
    </location>
</feature>
<sequence length="716" mass="81439">MLLVSLAFSDLISGFVGFPLLVSCLKSGIFVICVSSTIFFRFIAISSICHVLLVACDRYIAIVHPFRHASVVTKWRAIAATAFVWLFAFSASAIQLSWHGLDENSLFDHEAALDFNVKYTKTCIVLFFAVPLLLMCYIYGRIFYISYKLAKNDRERVVMQRDHAQASHSLLHEWRGRSVLLIMLVIFVSCWLPFFLTVIDDHREPMQSPPTPLWVERLLVVLNFIPPLSNPILCTLAKKDFRQALRGLFSAGNNLRHNSERSFRTQVYNCNKNEAATDFLTVNANGVVSDLSYCYREEIASLALALSAINSENSKEMYGRLHMPHALSNFMKSPTLSLANLDGFLQLRRQVQGLVIESFAETFTGQLYVQTFNGGFMKMPSLSNASMIDNSSSYGNNCSSNQDQGEESEPLLPTPMIAVLSLIGLLAVVINGMVIFLMFKRKVLRSLTNVFLASLALSDLVTSLFGIPVLVACLETQIFKICVVSRIFYQFTAVSSICHVLLVAFDRFLAIVHPLKRNSLVTKRRAVSAILFIWLLSFLTSTVRLSWEKYDDTSSTNCTQDDQDFDMEYNVILFCFFFVVPFITMCSIYGHIFYISFMLARRDRRLNSALRTESRSTLHEWRGRSLLVIMMVIFVGCWLPFFLTVLGDSLHNQESSTSDVRTQRLLVVLAFIPPLLNPLLCTFAKKDFRRVLRELICKQKYRQQRVHHPYSSTSMI</sequence>
<keyword evidence="4 10" id="KW-1133">Transmembrane helix</keyword>
<keyword evidence="8 9" id="KW-0807">Transducer</keyword>
<evidence type="ECO:0000256" key="6">
    <source>
        <dbReference type="ARBA" id="ARBA00023136"/>
    </source>
</evidence>
<evidence type="ECO:0000256" key="1">
    <source>
        <dbReference type="ARBA" id="ARBA00004651"/>
    </source>
</evidence>
<evidence type="ECO:0000256" key="7">
    <source>
        <dbReference type="ARBA" id="ARBA00023170"/>
    </source>
</evidence>
<evidence type="ECO:0000256" key="5">
    <source>
        <dbReference type="ARBA" id="ARBA00023040"/>
    </source>
</evidence>
<name>A0AAD9QVL7_ACRCE</name>
<feature type="transmembrane region" description="Helical" evidence="10">
    <location>
        <begin position="179"/>
        <end position="199"/>
    </location>
</feature>
<feature type="transmembrane region" description="Helical" evidence="10">
    <location>
        <begin position="38"/>
        <end position="56"/>
    </location>
</feature>
<keyword evidence="7 9" id="KW-0675">Receptor</keyword>
<evidence type="ECO:0000256" key="8">
    <source>
        <dbReference type="ARBA" id="ARBA00023224"/>
    </source>
</evidence>
<reference evidence="12" key="2">
    <citation type="journal article" date="2023" name="Science">
        <title>Genomic signatures of disease resistance in endangered staghorn corals.</title>
        <authorList>
            <person name="Vollmer S.V."/>
            <person name="Selwyn J.D."/>
            <person name="Despard B.A."/>
            <person name="Roesel C.L."/>
        </authorList>
    </citation>
    <scope>NUCLEOTIDE SEQUENCE</scope>
    <source>
        <strain evidence="12">K2</strain>
    </source>
</reference>
<dbReference type="PANTHER" id="PTHR24249:SF372">
    <property type="entry name" value="G-PROTEIN COUPLED RECEPTORS FAMILY 1 PROFILE DOMAIN-CONTAINING PROTEIN"/>
    <property type="match status" value="1"/>
</dbReference>
<dbReference type="InterPro" id="IPR000276">
    <property type="entry name" value="GPCR_Rhodpsn"/>
</dbReference>
<dbReference type="PRINTS" id="PR00237">
    <property type="entry name" value="GPCRRHODOPSN"/>
</dbReference>
<feature type="transmembrane region" description="Helical" evidence="10">
    <location>
        <begin position="12"/>
        <end position="32"/>
    </location>
</feature>
<proteinExistence type="inferred from homology"/>
<keyword evidence="2" id="KW-1003">Cell membrane</keyword>
<evidence type="ECO:0000313" key="12">
    <source>
        <dbReference type="EMBL" id="KAK2568211.1"/>
    </source>
</evidence>
<feature type="transmembrane region" description="Helical" evidence="10">
    <location>
        <begin position="665"/>
        <end position="684"/>
    </location>
</feature>
<feature type="transmembrane region" description="Helical" evidence="10">
    <location>
        <begin position="451"/>
        <end position="472"/>
    </location>
</feature>
<comment type="caution">
    <text evidence="12">The sequence shown here is derived from an EMBL/GenBank/DDBJ whole genome shotgun (WGS) entry which is preliminary data.</text>
</comment>
<dbReference type="InterPro" id="IPR017452">
    <property type="entry name" value="GPCR_Rhodpsn_7TM"/>
</dbReference>
<feature type="transmembrane region" description="Helical" evidence="10">
    <location>
        <begin position="416"/>
        <end position="439"/>
    </location>
</feature>
<comment type="subcellular location">
    <subcellularLocation>
        <location evidence="1">Cell membrane</location>
        <topology evidence="1">Multi-pass membrane protein</topology>
    </subcellularLocation>
</comment>
<gene>
    <name evidence="12" type="ORF">P5673_007206</name>
</gene>
<dbReference type="CDD" id="cd00637">
    <property type="entry name" value="7tm_classA_rhodopsin-like"/>
    <property type="match status" value="2"/>
</dbReference>
<dbReference type="PANTHER" id="PTHR24249">
    <property type="entry name" value="HISTAMINE RECEPTOR-RELATED G-PROTEIN COUPLED RECEPTOR"/>
    <property type="match status" value="1"/>
</dbReference>
<evidence type="ECO:0000313" key="13">
    <source>
        <dbReference type="Proteomes" id="UP001249851"/>
    </source>
</evidence>
<evidence type="ECO:0000256" key="3">
    <source>
        <dbReference type="ARBA" id="ARBA00022692"/>
    </source>
</evidence>
<keyword evidence="5 9" id="KW-0297">G-protein coupled receptor</keyword>
<reference evidence="12" key="1">
    <citation type="journal article" date="2023" name="G3 (Bethesda)">
        <title>Whole genome assembly and annotation of the endangered Caribbean coral Acropora cervicornis.</title>
        <authorList>
            <person name="Selwyn J.D."/>
            <person name="Vollmer S.V."/>
        </authorList>
    </citation>
    <scope>NUCLEOTIDE SEQUENCE</scope>
    <source>
        <strain evidence="12">K2</strain>
    </source>
</reference>
<dbReference type="SUPFAM" id="SSF81321">
    <property type="entry name" value="Family A G protein-coupled receptor-like"/>
    <property type="match status" value="2"/>
</dbReference>
<keyword evidence="3 9" id="KW-0812">Transmembrane</keyword>
<dbReference type="Proteomes" id="UP001249851">
    <property type="component" value="Unassembled WGS sequence"/>
</dbReference>
<dbReference type="PROSITE" id="PS00237">
    <property type="entry name" value="G_PROTEIN_RECEP_F1_1"/>
    <property type="match status" value="1"/>
</dbReference>
<dbReference type="Gene3D" id="1.20.1070.10">
    <property type="entry name" value="Rhodopsin 7-helix transmembrane proteins"/>
    <property type="match status" value="2"/>
</dbReference>
<organism evidence="12 13">
    <name type="scientific">Acropora cervicornis</name>
    <name type="common">Staghorn coral</name>
    <dbReference type="NCBI Taxonomy" id="6130"/>
    <lineage>
        <taxon>Eukaryota</taxon>
        <taxon>Metazoa</taxon>
        <taxon>Cnidaria</taxon>
        <taxon>Anthozoa</taxon>
        <taxon>Hexacorallia</taxon>
        <taxon>Scleractinia</taxon>
        <taxon>Astrocoeniina</taxon>
        <taxon>Acroporidae</taxon>
        <taxon>Acropora</taxon>
    </lineage>
</organism>
<feature type="transmembrane region" description="Helical" evidence="10">
    <location>
        <begin position="77"/>
        <end position="98"/>
    </location>
</feature>
<evidence type="ECO:0000256" key="2">
    <source>
        <dbReference type="ARBA" id="ARBA00022475"/>
    </source>
</evidence>
<dbReference type="SMART" id="SM01381">
    <property type="entry name" value="7TM_GPCR_Srsx"/>
    <property type="match status" value="1"/>
</dbReference>
<feature type="transmembrane region" description="Helical" evidence="10">
    <location>
        <begin position="621"/>
        <end position="645"/>
    </location>
</feature>
<keyword evidence="13" id="KW-1185">Reference proteome</keyword>
<evidence type="ECO:0000256" key="4">
    <source>
        <dbReference type="ARBA" id="ARBA00022989"/>
    </source>
</evidence>